<evidence type="ECO:0000256" key="2">
    <source>
        <dbReference type="SAM" id="SignalP"/>
    </source>
</evidence>
<dbReference type="Pfam" id="PF02557">
    <property type="entry name" value="VanY"/>
    <property type="match status" value="1"/>
</dbReference>
<dbReference type="PANTHER" id="PTHR34385:SF1">
    <property type="entry name" value="PEPTIDOGLYCAN L-ALANYL-D-GLUTAMATE ENDOPEPTIDASE CWLK"/>
    <property type="match status" value="1"/>
</dbReference>
<feature type="region of interest" description="Disordered" evidence="1">
    <location>
        <begin position="35"/>
        <end position="58"/>
    </location>
</feature>
<dbReference type="GO" id="GO:0004180">
    <property type="term" value="F:carboxypeptidase activity"/>
    <property type="evidence" value="ECO:0007669"/>
    <property type="project" value="UniProtKB-KW"/>
</dbReference>
<keyword evidence="4" id="KW-0121">Carboxypeptidase</keyword>
<keyword evidence="4" id="KW-0378">Hydrolase</keyword>
<protein>
    <submittedName>
        <fullName evidence="4">D-alanyl-D-alanine carboxypeptidase family protein</fullName>
    </submittedName>
</protein>
<dbReference type="InterPro" id="IPR052179">
    <property type="entry name" value="DD-CPase-like"/>
</dbReference>
<dbReference type="RefSeq" id="WP_185766126.1">
    <property type="nucleotide sequence ID" value="NZ_RIBP01000004.1"/>
</dbReference>
<feature type="signal peptide" evidence="2">
    <location>
        <begin position="1"/>
        <end position="20"/>
    </location>
</feature>
<dbReference type="Proteomes" id="UP000319837">
    <property type="component" value="Unassembled WGS sequence"/>
</dbReference>
<keyword evidence="2" id="KW-0732">Signal</keyword>
<reference evidence="5" key="1">
    <citation type="submission" date="2018-10" db="EMBL/GenBank/DDBJ databases">
        <title>FDA dAtabase for Regulatory Grade micrObial Sequences (FDA-ARGOS): Supporting development and validation of Infectious Disease Dx tests.</title>
        <authorList>
            <person name="Minogue T."/>
            <person name="Wolcott M."/>
            <person name="Wasieloski L."/>
            <person name="Aguilar W."/>
            <person name="Moore D."/>
            <person name="Tallon L."/>
            <person name="Sadzewicz L."/>
            <person name="Sengamalay N."/>
            <person name="Ott S."/>
            <person name="Godinez A."/>
            <person name="Nagaraj S."/>
            <person name="Vavikolanu K."/>
            <person name="Vyas G."/>
            <person name="Nadendla S."/>
            <person name="George J."/>
            <person name="Sichtig H."/>
        </authorList>
    </citation>
    <scope>NUCLEOTIDE SEQUENCE [LARGE SCALE GENOMIC DNA]</scope>
    <source>
        <strain evidence="5">FDAARGOS_343</strain>
    </source>
</reference>
<proteinExistence type="predicted"/>
<feature type="compositionally biased region" description="Polar residues" evidence="1">
    <location>
        <begin position="39"/>
        <end position="52"/>
    </location>
</feature>
<sequence>MKKLLLLLLFTFLLTGCSKLDGITDHIPFLNKEKESEETAVNNDNSGQTNDQDTVDSTEEELPWTLEAAFFNDIKVVDGRNIIQNPTNTVSLVNKSFGLPDGYAPEDLIRPEVQFSFGNQDIEKSYMRKEAAASLADMFNAAKKDEIILYAVSGYRSYDRQSVLYDAEIDKVGQKKAEEAVAYPGNSEHQTGLAMDISAKSVDFLLTEDFEDTKEGKWLKDNAHLYGYILRYPKGKEDITKYKFEPWHFRYVGEKSANDIYENNWTLEEYFEQVRKI</sequence>
<gene>
    <name evidence="4" type="ORF">CEQ21_20645</name>
</gene>
<dbReference type="GO" id="GO:0006508">
    <property type="term" value="P:proteolysis"/>
    <property type="evidence" value="ECO:0007669"/>
    <property type="project" value="InterPro"/>
</dbReference>
<dbReference type="InterPro" id="IPR003709">
    <property type="entry name" value="VanY-like_core_dom"/>
</dbReference>
<evidence type="ECO:0000313" key="5">
    <source>
        <dbReference type="Proteomes" id="UP000319837"/>
    </source>
</evidence>
<dbReference type="SUPFAM" id="SSF55166">
    <property type="entry name" value="Hedgehog/DD-peptidase"/>
    <property type="match status" value="1"/>
</dbReference>
<feature type="domain" description="D-alanyl-D-alanine carboxypeptidase-like core" evidence="3">
    <location>
        <begin position="125"/>
        <end position="253"/>
    </location>
</feature>
<keyword evidence="4" id="KW-0645">Protease</keyword>
<feature type="chain" id="PRO_5021785145" evidence="2">
    <location>
        <begin position="21"/>
        <end position="277"/>
    </location>
</feature>
<dbReference type="Gene3D" id="3.30.1380.10">
    <property type="match status" value="1"/>
</dbReference>
<accession>A0A553SLH7</accession>
<dbReference type="AlphaFoldDB" id="A0A553SLH7"/>
<evidence type="ECO:0000256" key="1">
    <source>
        <dbReference type="SAM" id="MobiDB-lite"/>
    </source>
</evidence>
<dbReference type="CDD" id="cd14852">
    <property type="entry name" value="LD-carboxypeptidase"/>
    <property type="match status" value="1"/>
</dbReference>
<dbReference type="InterPro" id="IPR058193">
    <property type="entry name" value="VanY/YodJ_core_dom"/>
</dbReference>
<evidence type="ECO:0000259" key="3">
    <source>
        <dbReference type="Pfam" id="PF02557"/>
    </source>
</evidence>
<dbReference type="PROSITE" id="PS51257">
    <property type="entry name" value="PROKAR_LIPOPROTEIN"/>
    <property type="match status" value="1"/>
</dbReference>
<comment type="caution">
    <text evidence="4">The sequence shown here is derived from an EMBL/GenBank/DDBJ whole genome shotgun (WGS) entry which is preliminary data.</text>
</comment>
<name>A0A553SLH7_NIACI</name>
<evidence type="ECO:0000313" key="4">
    <source>
        <dbReference type="EMBL" id="TRZ37840.1"/>
    </source>
</evidence>
<dbReference type="InterPro" id="IPR009045">
    <property type="entry name" value="Zn_M74/Hedgehog-like"/>
</dbReference>
<organism evidence="4 5">
    <name type="scientific">Niallia circulans</name>
    <name type="common">Bacillus circulans</name>
    <dbReference type="NCBI Taxonomy" id="1397"/>
    <lineage>
        <taxon>Bacteria</taxon>
        <taxon>Bacillati</taxon>
        <taxon>Bacillota</taxon>
        <taxon>Bacilli</taxon>
        <taxon>Bacillales</taxon>
        <taxon>Bacillaceae</taxon>
        <taxon>Niallia</taxon>
    </lineage>
</organism>
<dbReference type="PANTHER" id="PTHR34385">
    <property type="entry name" value="D-ALANYL-D-ALANINE CARBOXYPEPTIDASE"/>
    <property type="match status" value="1"/>
</dbReference>
<dbReference type="EMBL" id="RIBP01000004">
    <property type="protein sequence ID" value="TRZ37840.1"/>
    <property type="molecule type" value="Genomic_DNA"/>
</dbReference>